<keyword evidence="3" id="KW-0677">Repeat</keyword>
<dbReference type="Proteomes" id="UP000298652">
    <property type="component" value="Chromosome 5"/>
</dbReference>
<evidence type="ECO:0000256" key="5">
    <source>
        <dbReference type="PIRNR" id="PIRNR005673"/>
    </source>
</evidence>
<dbReference type="Gramene" id="TKW14314">
    <property type="protein sequence ID" value="TKW14314"/>
    <property type="gene ID" value="SEVIR_5G160400v2"/>
</dbReference>
<dbReference type="OMA" id="TFWVVED"/>
<evidence type="ECO:0000256" key="4">
    <source>
        <dbReference type="ARBA" id="ARBA00022927"/>
    </source>
</evidence>
<keyword evidence="4 5" id="KW-0653">Protein transport</keyword>
<dbReference type="Pfam" id="PF16186">
    <property type="entry name" value="Arm_3"/>
    <property type="match status" value="1"/>
</dbReference>
<evidence type="ECO:0000256" key="2">
    <source>
        <dbReference type="ARBA" id="ARBA00022448"/>
    </source>
</evidence>
<dbReference type="InterPro" id="IPR011989">
    <property type="entry name" value="ARM-like"/>
</dbReference>
<comment type="function">
    <text evidence="5">Binds specifically and directly to substrates containing either a simple or bipartite NLS motif. Promotes docking of import substrates to the nuclear envelope.</text>
</comment>
<dbReference type="AlphaFoldDB" id="A0A4U6UHY2"/>
<evidence type="ECO:0000256" key="3">
    <source>
        <dbReference type="ARBA" id="ARBA00022737"/>
    </source>
</evidence>
<feature type="compositionally biased region" description="Basic and acidic residues" evidence="6">
    <location>
        <begin position="1"/>
        <end position="13"/>
    </location>
</feature>
<dbReference type="SUPFAM" id="SSF48371">
    <property type="entry name" value="ARM repeat"/>
    <property type="match status" value="1"/>
</dbReference>
<dbReference type="InterPro" id="IPR032413">
    <property type="entry name" value="Arm_3"/>
</dbReference>
<keyword evidence="9" id="KW-1185">Reference proteome</keyword>
<feature type="compositionally biased region" description="Low complexity" evidence="6">
    <location>
        <begin position="51"/>
        <end position="62"/>
    </location>
</feature>
<dbReference type="GO" id="GO:0005737">
    <property type="term" value="C:cytoplasm"/>
    <property type="evidence" value="ECO:0007669"/>
    <property type="project" value="InterPro"/>
</dbReference>
<dbReference type="GO" id="GO:0006606">
    <property type="term" value="P:protein import into nucleus"/>
    <property type="evidence" value="ECO:0007669"/>
    <property type="project" value="InterPro"/>
</dbReference>
<evidence type="ECO:0000256" key="6">
    <source>
        <dbReference type="SAM" id="MobiDB-lite"/>
    </source>
</evidence>
<dbReference type="InterPro" id="IPR002652">
    <property type="entry name" value="Importin-a_IBB"/>
</dbReference>
<dbReference type="PROSITE" id="PS51214">
    <property type="entry name" value="IBB"/>
    <property type="match status" value="1"/>
</dbReference>
<dbReference type="Gene3D" id="1.25.10.10">
    <property type="entry name" value="Leucine-rich Repeat Variant"/>
    <property type="match status" value="1"/>
</dbReference>
<dbReference type="SMART" id="SM00185">
    <property type="entry name" value="ARM"/>
    <property type="match status" value="8"/>
</dbReference>
<protein>
    <recommendedName>
        <fullName evidence="5">Importin subunit alpha</fullName>
    </recommendedName>
</protein>
<evidence type="ECO:0000313" key="8">
    <source>
        <dbReference type="EMBL" id="TKW14314.1"/>
    </source>
</evidence>
<reference evidence="8" key="1">
    <citation type="submission" date="2019-03" db="EMBL/GenBank/DDBJ databases">
        <title>WGS assembly of Setaria viridis.</title>
        <authorList>
            <person name="Huang P."/>
            <person name="Jenkins J."/>
            <person name="Grimwood J."/>
            <person name="Barry K."/>
            <person name="Healey A."/>
            <person name="Mamidi S."/>
            <person name="Sreedasyam A."/>
            <person name="Shu S."/>
            <person name="Feldman M."/>
            <person name="Wu J."/>
            <person name="Yu Y."/>
            <person name="Chen C."/>
            <person name="Johnson J."/>
            <person name="Rokhsar D."/>
            <person name="Baxter I."/>
            <person name="Schmutz J."/>
            <person name="Brutnell T."/>
            <person name="Kellogg E."/>
        </authorList>
    </citation>
    <scope>NUCLEOTIDE SEQUENCE [LARGE SCALE GENOMIC DNA]</scope>
</reference>
<sequence>MSLRPSERAELRRSSFKPSADLDERRRRRVGFTVDIRKRSRDSALQKTRRAAAGGEAAPLARSQQPSPVPETRLGSIPAQLAEGLLSGDISVQVEAVREFRKLLSIENPPTEEVVSSGLVPVFIQLLSREGCPELQFEVEQVLTTIALRTADDTIAMLIFVKLLSSPSEDVREQVVWALGKMASNTTICRGLILAHGALFPVLQQFCGHAKLSMLHKASWALLNICHGLSQADFEHVKPALPVLRQLIHSQDVEVLSNACRALSYLSDGGNDNIQAVIEAGACPQLVELLNHSSPSVLIPVLHVIGNIVSRDDAQIQCIIDLQALPYLLNLLTTNRNKGIKPEVCRIISNIMAGNKEQIQSVINGNMVGPLVHLMHTAEFGVRYEAAWAIANAASGGTHDQKRYLVSQGCIKAFCDLLSYSDTSILMVCLEGLDDILKAGEADKSPWGCNVNMYVQMIEDNEWLDKIENLQNHDNSRIVEMAACLLESYWSNEDKAMPMPWDDPASWLAEDNTPNFSFFDGPGDCDFG</sequence>
<comment type="similarity">
    <text evidence="1 5">Belongs to the importin alpha family.</text>
</comment>
<proteinExistence type="inferred from homology"/>
<evidence type="ECO:0000256" key="1">
    <source>
        <dbReference type="ARBA" id="ARBA00010394"/>
    </source>
</evidence>
<evidence type="ECO:0000259" key="7">
    <source>
        <dbReference type="PROSITE" id="PS51214"/>
    </source>
</evidence>
<dbReference type="Pfam" id="PF00514">
    <property type="entry name" value="Arm"/>
    <property type="match status" value="6"/>
</dbReference>
<dbReference type="Pfam" id="PF01749">
    <property type="entry name" value="IBB"/>
    <property type="match status" value="1"/>
</dbReference>
<feature type="domain" description="IBB" evidence="7">
    <location>
        <begin position="1"/>
        <end position="59"/>
    </location>
</feature>
<dbReference type="InterPro" id="IPR024931">
    <property type="entry name" value="Importin_alpha"/>
</dbReference>
<name>A0A4U6UHY2_SETVI</name>
<organism evidence="8 9">
    <name type="scientific">Setaria viridis</name>
    <name type="common">Green bristlegrass</name>
    <name type="synonym">Setaria italica subsp. viridis</name>
    <dbReference type="NCBI Taxonomy" id="4556"/>
    <lineage>
        <taxon>Eukaryota</taxon>
        <taxon>Viridiplantae</taxon>
        <taxon>Streptophyta</taxon>
        <taxon>Embryophyta</taxon>
        <taxon>Tracheophyta</taxon>
        <taxon>Spermatophyta</taxon>
        <taxon>Magnoliopsida</taxon>
        <taxon>Liliopsida</taxon>
        <taxon>Poales</taxon>
        <taxon>Poaceae</taxon>
        <taxon>PACMAD clade</taxon>
        <taxon>Panicoideae</taxon>
        <taxon>Panicodae</taxon>
        <taxon>Paniceae</taxon>
        <taxon>Cenchrinae</taxon>
        <taxon>Setaria</taxon>
    </lineage>
</organism>
<dbReference type="PANTHER" id="PTHR23316">
    <property type="entry name" value="IMPORTIN ALPHA"/>
    <property type="match status" value="1"/>
</dbReference>
<evidence type="ECO:0000313" key="9">
    <source>
        <dbReference type="Proteomes" id="UP000298652"/>
    </source>
</evidence>
<dbReference type="GO" id="GO:0061608">
    <property type="term" value="F:nuclear import signal receptor activity"/>
    <property type="evidence" value="ECO:0007669"/>
    <property type="project" value="InterPro"/>
</dbReference>
<feature type="compositionally biased region" description="Basic and acidic residues" evidence="6">
    <location>
        <begin position="35"/>
        <end position="44"/>
    </location>
</feature>
<dbReference type="InterPro" id="IPR000225">
    <property type="entry name" value="Armadillo"/>
</dbReference>
<gene>
    <name evidence="8" type="ORF">SEVIR_5G160400v2</name>
</gene>
<dbReference type="PIRSF" id="PIRSF005673">
    <property type="entry name" value="Importin_alpha"/>
    <property type="match status" value="1"/>
</dbReference>
<accession>A0A4U6UHY2</accession>
<dbReference type="InterPro" id="IPR016024">
    <property type="entry name" value="ARM-type_fold"/>
</dbReference>
<dbReference type="EMBL" id="CM016556">
    <property type="protein sequence ID" value="TKW14314.1"/>
    <property type="molecule type" value="Genomic_DNA"/>
</dbReference>
<keyword evidence="2 5" id="KW-0813">Transport</keyword>
<feature type="region of interest" description="Disordered" evidence="6">
    <location>
        <begin position="1"/>
        <end position="74"/>
    </location>
</feature>
<comment type="subunit">
    <text evidence="5">Forms a complex with importin subunit beta-1.</text>
</comment>